<keyword evidence="3" id="KW-0067">ATP-binding</keyword>
<dbReference type="PRINTS" id="PR00301">
    <property type="entry name" value="HEATSHOCK70"/>
</dbReference>
<feature type="region of interest" description="Disordered" evidence="4">
    <location>
        <begin position="483"/>
        <end position="513"/>
    </location>
</feature>
<accession>A0A1W0WZF7</accession>
<protein>
    <submittedName>
        <fullName evidence="5">Heat shock protein sks2</fullName>
    </submittedName>
</protein>
<organism evidence="5 6">
    <name type="scientific">Hypsibius exemplaris</name>
    <name type="common">Freshwater tardigrade</name>
    <dbReference type="NCBI Taxonomy" id="2072580"/>
    <lineage>
        <taxon>Eukaryota</taxon>
        <taxon>Metazoa</taxon>
        <taxon>Ecdysozoa</taxon>
        <taxon>Tardigrada</taxon>
        <taxon>Eutardigrada</taxon>
        <taxon>Parachela</taxon>
        <taxon>Hypsibioidea</taxon>
        <taxon>Hypsibiidae</taxon>
        <taxon>Hypsibius</taxon>
    </lineage>
</organism>
<dbReference type="Gene3D" id="3.30.420.40">
    <property type="match status" value="2"/>
</dbReference>
<evidence type="ECO:0000256" key="2">
    <source>
        <dbReference type="ARBA" id="ARBA00022741"/>
    </source>
</evidence>
<name>A0A1W0WZF7_HYPEX</name>
<feature type="region of interest" description="Disordered" evidence="4">
    <location>
        <begin position="602"/>
        <end position="624"/>
    </location>
</feature>
<sequence>MAAVGIDFGTANITVAVWENGSPRIISSVTGASSTPTVIVRHQGEDTFGEDAREQSKSLPQNVVFDFPQFIGLHDYEAVKEAIYDGYYPFNEIDSKRNYLRFNLPNGERLYLVNIVQKFLRQAKELAESALNRNVVMCVVTVPCIWQSHQREFLEQAAKTAGFERVFLVDAAAAALVGCFLHTLNPQTSPRNIVVVDVGASSTTAAVFTATHPNEVSLPMWYSADPAGGGTALDRAIMEHCHNQFRQQPGCANFILNRSQLHRLRVECEDVKKHLSMRRSTEVSVPELVEDFDFHCVINQEQLRNIGAECIRTTLNTIQWALERVAQPTDCHILLVGGASHCGVLRAAIQKQFGDLINPSVLLYSGDAAAFGAAGIAAMVEMVPMSSGQLLLDMFSADRIAQHYHQLTRLFRDWGGEREASTELNRYIIKHSNFSPAASAIKFVTKDTEKVKKDKLSTGVIREHSLTGMGAIGVKELLHGQAWPPQTSQGHYENEYPPLNLSPRSDPDHTQRSQVINWDPDSLERPLYSQRHVAKPVAAAMTVTATVEQHQHSAVPQRVHSMTPTDDEEQFFAIQHRYNHMSSTRVPTSVTRIRTDYDIKRYSNSHETRPTTRQDTSEVRDRPLRSHTRLALPPYEVAAIGSTWRNSEGFRLRRQNPIFRPPQGMFACW</sequence>
<dbReference type="Pfam" id="PF00012">
    <property type="entry name" value="HSP70"/>
    <property type="match status" value="1"/>
</dbReference>
<dbReference type="AlphaFoldDB" id="A0A1W0WZF7"/>
<reference evidence="6" key="1">
    <citation type="submission" date="2017-01" db="EMBL/GenBank/DDBJ databases">
        <title>Comparative genomics of anhydrobiosis in the tardigrade Hypsibius dujardini.</title>
        <authorList>
            <person name="Yoshida Y."/>
            <person name="Koutsovoulos G."/>
            <person name="Laetsch D."/>
            <person name="Stevens L."/>
            <person name="Kumar S."/>
            <person name="Horikawa D."/>
            <person name="Ishino K."/>
            <person name="Komine S."/>
            <person name="Tomita M."/>
            <person name="Blaxter M."/>
            <person name="Arakawa K."/>
        </authorList>
    </citation>
    <scope>NUCLEOTIDE SEQUENCE [LARGE SCALE GENOMIC DNA]</scope>
    <source>
        <strain evidence="6">Z151</strain>
    </source>
</reference>
<evidence type="ECO:0000313" key="6">
    <source>
        <dbReference type="Proteomes" id="UP000192578"/>
    </source>
</evidence>
<dbReference type="GO" id="GO:0140662">
    <property type="term" value="F:ATP-dependent protein folding chaperone"/>
    <property type="evidence" value="ECO:0007669"/>
    <property type="project" value="InterPro"/>
</dbReference>
<dbReference type="Gene3D" id="3.90.640.10">
    <property type="entry name" value="Actin, Chain A, domain 4"/>
    <property type="match status" value="1"/>
</dbReference>
<dbReference type="PANTHER" id="PTHR45639">
    <property type="entry name" value="HSC70CB, ISOFORM G-RELATED"/>
    <property type="match status" value="1"/>
</dbReference>
<dbReference type="SMR" id="A0A1W0WZF7"/>
<dbReference type="SUPFAM" id="SSF53067">
    <property type="entry name" value="Actin-like ATPase domain"/>
    <property type="match status" value="2"/>
</dbReference>
<proteinExistence type="inferred from homology"/>
<dbReference type="GO" id="GO:0005524">
    <property type="term" value="F:ATP binding"/>
    <property type="evidence" value="ECO:0007669"/>
    <property type="project" value="UniProtKB-KW"/>
</dbReference>
<keyword evidence="5" id="KW-0346">Stress response</keyword>
<dbReference type="InterPro" id="IPR043129">
    <property type="entry name" value="ATPase_NBD"/>
</dbReference>
<comment type="similarity">
    <text evidence="1">Belongs to the heat shock protein 70 family.</text>
</comment>
<dbReference type="OrthoDB" id="2963168at2759"/>
<evidence type="ECO:0000256" key="3">
    <source>
        <dbReference type="ARBA" id="ARBA00022840"/>
    </source>
</evidence>
<gene>
    <name evidence="5" type="ORF">BV898_05417</name>
</gene>
<dbReference type="Proteomes" id="UP000192578">
    <property type="component" value="Unassembled WGS sequence"/>
</dbReference>
<comment type="caution">
    <text evidence="5">The sequence shown here is derived from an EMBL/GenBank/DDBJ whole genome shotgun (WGS) entry which is preliminary data.</text>
</comment>
<evidence type="ECO:0000256" key="4">
    <source>
        <dbReference type="SAM" id="MobiDB-lite"/>
    </source>
</evidence>
<keyword evidence="2" id="KW-0547">Nucleotide-binding</keyword>
<dbReference type="EMBL" id="MTYJ01000029">
    <property type="protein sequence ID" value="OQV20597.1"/>
    <property type="molecule type" value="Genomic_DNA"/>
</dbReference>
<dbReference type="InterPro" id="IPR013126">
    <property type="entry name" value="Hsp_70_fam"/>
</dbReference>
<keyword evidence="6" id="KW-1185">Reference proteome</keyword>
<evidence type="ECO:0000256" key="1">
    <source>
        <dbReference type="ARBA" id="ARBA00007381"/>
    </source>
</evidence>
<evidence type="ECO:0000313" key="5">
    <source>
        <dbReference type="EMBL" id="OQV20597.1"/>
    </source>
</evidence>